<keyword evidence="6 7" id="KW-0505">Motor protein</keyword>
<evidence type="ECO:0000256" key="3">
    <source>
        <dbReference type="ARBA" id="ARBA00022741"/>
    </source>
</evidence>
<accession>A0A1Q9EHS1</accession>
<dbReference type="PANTHER" id="PTHR47969">
    <property type="entry name" value="CHROMOSOME-ASSOCIATED KINESIN KIF4A-RELATED"/>
    <property type="match status" value="1"/>
</dbReference>
<dbReference type="InterPro" id="IPR036961">
    <property type="entry name" value="Kinesin_motor_dom_sf"/>
</dbReference>
<comment type="caution">
    <text evidence="9">The sequence shown here is derived from an EMBL/GenBank/DDBJ whole genome shotgun (WGS) entry which is preliminary data.</text>
</comment>
<evidence type="ECO:0000256" key="7">
    <source>
        <dbReference type="RuleBase" id="RU000394"/>
    </source>
</evidence>
<evidence type="ECO:0000256" key="2">
    <source>
        <dbReference type="ARBA" id="ARBA00022490"/>
    </source>
</evidence>
<dbReference type="GO" id="GO:0008017">
    <property type="term" value="F:microtubule binding"/>
    <property type="evidence" value="ECO:0007669"/>
    <property type="project" value="InterPro"/>
</dbReference>
<dbReference type="PROSITE" id="PS50067">
    <property type="entry name" value="KINESIN_MOTOR_2"/>
    <property type="match status" value="1"/>
</dbReference>
<feature type="binding site" evidence="6">
    <location>
        <begin position="421"/>
        <end position="428"/>
    </location>
    <ligand>
        <name>ATP</name>
        <dbReference type="ChEBI" id="CHEBI:30616"/>
    </ligand>
</feature>
<evidence type="ECO:0000256" key="4">
    <source>
        <dbReference type="ARBA" id="ARBA00022840"/>
    </source>
</evidence>
<dbReference type="GO" id="GO:0005875">
    <property type="term" value="C:microtubule associated complex"/>
    <property type="evidence" value="ECO:0007669"/>
    <property type="project" value="TreeGrafter"/>
</dbReference>
<dbReference type="PROSITE" id="PS00411">
    <property type="entry name" value="KINESIN_MOTOR_1"/>
    <property type="match status" value="1"/>
</dbReference>
<dbReference type="InterPro" id="IPR027417">
    <property type="entry name" value="P-loop_NTPase"/>
</dbReference>
<dbReference type="GO" id="GO:0007018">
    <property type="term" value="P:microtubule-based movement"/>
    <property type="evidence" value="ECO:0007669"/>
    <property type="project" value="InterPro"/>
</dbReference>
<dbReference type="OrthoDB" id="416384at2759"/>
<dbReference type="InterPro" id="IPR029058">
    <property type="entry name" value="AB_hydrolase_fold"/>
</dbReference>
<dbReference type="Proteomes" id="UP000186817">
    <property type="component" value="Unassembled WGS sequence"/>
</dbReference>
<dbReference type="CDD" id="cd00106">
    <property type="entry name" value="KISc"/>
    <property type="match status" value="1"/>
</dbReference>
<dbReference type="SMART" id="SM00129">
    <property type="entry name" value="KISc"/>
    <property type="match status" value="1"/>
</dbReference>
<keyword evidence="10" id="KW-1185">Reference proteome</keyword>
<dbReference type="GO" id="GO:0005737">
    <property type="term" value="C:cytoplasm"/>
    <property type="evidence" value="ECO:0007669"/>
    <property type="project" value="UniProtKB-SubCell"/>
</dbReference>
<comment type="similarity">
    <text evidence="6 7">Belongs to the TRAFAC class myosin-kinesin ATPase superfamily. Kinesin family.</text>
</comment>
<sequence>MGSGASSASDHGDLPASTERMFLEPQDMEDADAFFRGDTFSEDEKLLFSRIVGYVAKTSLGGMEYTMPLRCLQAAEAEASESRVALFLHGFGDDRCMALWSHFWLPMTEKGFHVVALDLPGFGRASGRPGKDWSAVDGELLLRLMECLRMRDGRVSVFAEGIGACAFLRAYAQDSAPFAGHHVLLNVQIGEVPKGLRENLESRGADIMLCGCEKFYPTQPPWMLSGLNQLSQLLLDPSTMGQLGTFVLWKVKNADGPTPIKSMRDGTWWTGNLEKTALAKAGHALIFRASADCFRELFDYVAAPPRKVVVKTALQGPEMTSIETGEINDTFSVFIRIRPLLERELKAGSENCLAVSDTDFPRDPPPQRIVVQAGDASLKGSYVFNRVFEQSMSQEAVFNSTAKPFVQEFLAGTNVTIFAYGQTGTGKTYTIFGPAEDPGIVTRSLSDIFEKMPAGKELHYEYVQLYLDDFKDLLADASGLGKLVEGNAGVELLGLSSHKATSASEILQAVAKGATRRATRAQDMNEVSTRSHAILMLRLKEGDGGDVFSSMFIVDLAGSERVARSGVTGDGFTEATNVNLSLTALGRVVMSLIEADITQTKAFIPYNASPLTMLLKAGLGGNSKTALIACVTQAADSLSESVSTLRFAMQASHVKNKVEQKEAQDKADQEKTKIAEAAHELRLSGGKGSVELTSGSIEIWGTWQSAAEETVILLGGLGSELEQLEGLITALRDIGRQVLAPKLPGTAEKHLDADVPILLELLDWLGLAKPAFYGRDWGAVRAVRFKMAHPKRSGNLVLENRLNKMSEAQYKAKMKKDPNYALQEYMGPWLWFFDGTFPKSLDGSGIGNNVKGFKGNVLFLWPYHTKGRHDPPKRVTTCSKVADVYAKAVKTKPVDSYLMTDADGCWCDDSVSVLCCVAAS</sequence>
<keyword evidence="3 6" id="KW-0547">Nucleotide-binding</keyword>
<dbReference type="SUPFAM" id="SSF53474">
    <property type="entry name" value="alpha/beta-Hydrolases"/>
    <property type="match status" value="2"/>
</dbReference>
<dbReference type="GO" id="GO:0005524">
    <property type="term" value="F:ATP binding"/>
    <property type="evidence" value="ECO:0007669"/>
    <property type="project" value="UniProtKB-UniRule"/>
</dbReference>
<keyword evidence="2" id="KW-0963">Cytoplasm</keyword>
<dbReference type="InterPro" id="IPR027640">
    <property type="entry name" value="Kinesin-like_fam"/>
</dbReference>
<dbReference type="InterPro" id="IPR000073">
    <property type="entry name" value="AB_hydrolase_1"/>
</dbReference>
<dbReference type="GO" id="GO:0007052">
    <property type="term" value="P:mitotic spindle organization"/>
    <property type="evidence" value="ECO:0007669"/>
    <property type="project" value="TreeGrafter"/>
</dbReference>
<proteinExistence type="inferred from homology"/>
<dbReference type="Gene3D" id="3.40.850.10">
    <property type="entry name" value="Kinesin motor domain"/>
    <property type="match status" value="1"/>
</dbReference>
<protein>
    <recommendedName>
        <fullName evidence="7">Kinesin-like protein</fullName>
    </recommendedName>
</protein>
<evidence type="ECO:0000313" key="10">
    <source>
        <dbReference type="Proteomes" id="UP000186817"/>
    </source>
</evidence>
<gene>
    <name evidence="9" type="primary">KIF18A</name>
    <name evidence="9" type="ORF">AK812_SmicGene9729</name>
</gene>
<keyword evidence="4 6" id="KW-0067">ATP-binding</keyword>
<evidence type="ECO:0000256" key="6">
    <source>
        <dbReference type="PROSITE-ProRule" id="PRU00283"/>
    </source>
</evidence>
<keyword evidence="5" id="KW-0175">Coiled coil</keyword>
<evidence type="ECO:0000313" key="9">
    <source>
        <dbReference type="EMBL" id="OLQ06927.1"/>
    </source>
</evidence>
<keyword evidence="7" id="KW-0493">Microtubule</keyword>
<comment type="subcellular location">
    <subcellularLocation>
        <location evidence="1">Cytoplasm</location>
    </subcellularLocation>
</comment>
<evidence type="ECO:0000256" key="5">
    <source>
        <dbReference type="ARBA" id="ARBA00023054"/>
    </source>
</evidence>
<evidence type="ECO:0000256" key="1">
    <source>
        <dbReference type="ARBA" id="ARBA00004496"/>
    </source>
</evidence>
<name>A0A1Q9EHS1_SYMMI</name>
<dbReference type="InterPro" id="IPR001752">
    <property type="entry name" value="Kinesin_motor_dom"/>
</dbReference>
<feature type="domain" description="Kinesin motor" evidence="8">
    <location>
        <begin position="330"/>
        <end position="654"/>
    </location>
</feature>
<dbReference type="AlphaFoldDB" id="A0A1Q9EHS1"/>
<dbReference type="Pfam" id="PF00225">
    <property type="entry name" value="Kinesin"/>
    <property type="match status" value="1"/>
</dbReference>
<dbReference type="PANTHER" id="PTHR47969:SF15">
    <property type="entry name" value="CHROMOSOME-ASSOCIATED KINESIN KIF4A-RELATED"/>
    <property type="match status" value="1"/>
</dbReference>
<dbReference type="GO" id="GO:0003777">
    <property type="term" value="F:microtubule motor activity"/>
    <property type="evidence" value="ECO:0007669"/>
    <property type="project" value="InterPro"/>
</dbReference>
<dbReference type="Gene3D" id="3.40.50.1820">
    <property type="entry name" value="alpha/beta hydrolase"/>
    <property type="match status" value="2"/>
</dbReference>
<dbReference type="SUPFAM" id="SSF52540">
    <property type="entry name" value="P-loop containing nucleoside triphosphate hydrolases"/>
    <property type="match status" value="1"/>
</dbReference>
<dbReference type="InterPro" id="IPR019821">
    <property type="entry name" value="Kinesin_motor_CS"/>
</dbReference>
<dbReference type="GO" id="GO:0005874">
    <property type="term" value="C:microtubule"/>
    <property type="evidence" value="ECO:0007669"/>
    <property type="project" value="UniProtKB-KW"/>
</dbReference>
<organism evidence="9 10">
    <name type="scientific">Symbiodinium microadriaticum</name>
    <name type="common">Dinoflagellate</name>
    <name type="synonym">Zooxanthella microadriatica</name>
    <dbReference type="NCBI Taxonomy" id="2951"/>
    <lineage>
        <taxon>Eukaryota</taxon>
        <taxon>Sar</taxon>
        <taxon>Alveolata</taxon>
        <taxon>Dinophyceae</taxon>
        <taxon>Suessiales</taxon>
        <taxon>Symbiodiniaceae</taxon>
        <taxon>Symbiodinium</taxon>
    </lineage>
</organism>
<dbReference type="GO" id="GO:0051231">
    <property type="term" value="P:spindle elongation"/>
    <property type="evidence" value="ECO:0007669"/>
    <property type="project" value="TreeGrafter"/>
</dbReference>
<dbReference type="Pfam" id="PF12697">
    <property type="entry name" value="Abhydrolase_6"/>
    <property type="match status" value="1"/>
</dbReference>
<reference evidence="9 10" key="1">
    <citation type="submission" date="2016-02" db="EMBL/GenBank/DDBJ databases">
        <title>Genome analysis of coral dinoflagellate symbionts highlights evolutionary adaptations to a symbiotic lifestyle.</title>
        <authorList>
            <person name="Aranda M."/>
            <person name="Li Y."/>
            <person name="Liew Y.J."/>
            <person name="Baumgarten S."/>
            <person name="Simakov O."/>
            <person name="Wilson M."/>
            <person name="Piel J."/>
            <person name="Ashoor H."/>
            <person name="Bougouffa S."/>
            <person name="Bajic V.B."/>
            <person name="Ryu T."/>
            <person name="Ravasi T."/>
            <person name="Bayer T."/>
            <person name="Micklem G."/>
            <person name="Kim H."/>
            <person name="Bhak J."/>
            <person name="Lajeunesse T.C."/>
            <person name="Voolstra C.R."/>
        </authorList>
    </citation>
    <scope>NUCLEOTIDE SEQUENCE [LARGE SCALE GENOMIC DNA]</scope>
    <source>
        <strain evidence="9 10">CCMP2467</strain>
    </source>
</reference>
<evidence type="ECO:0000259" key="8">
    <source>
        <dbReference type="PROSITE" id="PS50067"/>
    </source>
</evidence>
<dbReference type="PRINTS" id="PR00380">
    <property type="entry name" value="KINESINHEAVY"/>
</dbReference>
<dbReference type="EMBL" id="LSRX01000149">
    <property type="protein sequence ID" value="OLQ06927.1"/>
    <property type="molecule type" value="Genomic_DNA"/>
</dbReference>